<dbReference type="GeneID" id="87832753"/>
<evidence type="ECO:0000259" key="1">
    <source>
        <dbReference type="Pfam" id="PF16010"/>
    </source>
</evidence>
<dbReference type="Pfam" id="PF16010">
    <property type="entry name" value="CDH-cyt"/>
    <property type="match status" value="1"/>
</dbReference>
<evidence type="ECO:0000313" key="3">
    <source>
        <dbReference type="Proteomes" id="UP001302602"/>
    </source>
</evidence>
<keyword evidence="3" id="KW-1185">Reference proteome</keyword>
<dbReference type="EMBL" id="MU853223">
    <property type="protein sequence ID" value="KAK4129824.1"/>
    <property type="molecule type" value="Genomic_DNA"/>
</dbReference>
<sequence length="484" mass="53219">MEAPDRSDEGPIGEFYKVLAVDPRCPKGKISLGGVASCAIKQRMWLPTTEPFRPPPSFSVQQVITVHSAWPFRTEGSPSAVEPPVYYFPLADAFLPPERCIEGLFRLLCHHLHYRSEKEWLVSAACCFACPNPTANNLFAINVTPLPAEIYTVMKTVYHGAINNCFPKMRDLVPGTWAVLIHADLIRPVNPNLSRPPRVCQNFFQCAFVRPKHRVIKAEPQMVDSLVSDDLEVLDLQGFVRAAAPSISREQLNSRVEWLEACGKCHFVGADSDNRPRFSLAPVDAETACGWLRQALARLRTVRNSYQEICYLEYSWGASVPVFRIAIPDSAKTNTPFDTLLQIVSPVSLGWAGFSWGGGMTLNPLTVVWPNGNGATVSSRWATGRALPTVYSGATYRTVSASRNATHWTVETVCSGCSRWSGGAGLSTTDVNTFAWAVSRTAVSQSGNSGSSFAIHNNVGMFSETLEIAKVPRAVFDAYVRGER</sequence>
<reference evidence="2" key="2">
    <citation type="submission" date="2023-05" db="EMBL/GenBank/DDBJ databases">
        <authorList>
            <consortium name="Lawrence Berkeley National Laboratory"/>
            <person name="Steindorff A."/>
            <person name="Hensen N."/>
            <person name="Bonometti L."/>
            <person name="Westerberg I."/>
            <person name="Brannstrom I.O."/>
            <person name="Guillou S."/>
            <person name="Cros-Aarteil S."/>
            <person name="Calhoun S."/>
            <person name="Haridas S."/>
            <person name="Kuo A."/>
            <person name="Mondo S."/>
            <person name="Pangilinan J."/>
            <person name="Riley R."/>
            <person name="Labutti K."/>
            <person name="Andreopoulos B."/>
            <person name="Lipzen A."/>
            <person name="Chen C."/>
            <person name="Yanf M."/>
            <person name="Daum C."/>
            <person name="Ng V."/>
            <person name="Clum A."/>
            <person name="Ohm R."/>
            <person name="Martin F."/>
            <person name="Silar P."/>
            <person name="Natvig D."/>
            <person name="Lalanne C."/>
            <person name="Gautier V."/>
            <person name="Ament-Velasquez S.L."/>
            <person name="Kruys A."/>
            <person name="Hutchinson M.I."/>
            <person name="Powell A.J."/>
            <person name="Barry K."/>
            <person name="Miller A.N."/>
            <person name="Grigoriev I.V."/>
            <person name="Debuchy R."/>
            <person name="Gladieux P."/>
            <person name="Thoren M.H."/>
            <person name="Johannesson H."/>
        </authorList>
    </citation>
    <scope>NUCLEOTIDE SEQUENCE</scope>
    <source>
        <strain evidence="2">CBS 731.68</strain>
    </source>
</reference>
<dbReference type="Gene3D" id="2.60.40.1210">
    <property type="entry name" value="Cellobiose dehydrogenase, cytochrome domain"/>
    <property type="match status" value="1"/>
</dbReference>
<dbReference type="PANTHER" id="PTHR47797">
    <property type="entry name" value="DEHYDROGENASE, PUTATIVE (AFU_ORTHOLOGUE AFUA_8G05805)-RELATED"/>
    <property type="match status" value="1"/>
</dbReference>
<proteinExistence type="predicted"/>
<dbReference type="Proteomes" id="UP001302602">
    <property type="component" value="Unassembled WGS sequence"/>
</dbReference>
<organism evidence="2 3">
    <name type="scientific">Parathielavia appendiculata</name>
    <dbReference type="NCBI Taxonomy" id="2587402"/>
    <lineage>
        <taxon>Eukaryota</taxon>
        <taxon>Fungi</taxon>
        <taxon>Dikarya</taxon>
        <taxon>Ascomycota</taxon>
        <taxon>Pezizomycotina</taxon>
        <taxon>Sordariomycetes</taxon>
        <taxon>Sordariomycetidae</taxon>
        <taxon>Sordariales</taxon>
        <taxon>Chaetomiaceae</taxon>
        <taxon>Parathielavia</taxon>
    </lineage>
</organism>
<dbReference type="SUPFAM" id="SSF49344">
    <property type="entry name" value="CBD9-like"/>
    <property type="match status" value="1"/>
</dbReference>
<accession>A0AAN6UBS3</accession>
<comment type="caution">
    <text evidence="2">The sequence shown here is derived from an EMBL/GenBank/DDBJ whole genome shotgun (WGS) entry which is preliminary data.</text>
</comment>
<feature type="domain" description="Cellobiose dehydrogenase-like cytochrome" evidence="1">
    <location>
        <begin position="308"/>
        <end position="470"/>
    </location>
</feature>
<dbReference type="CDD" id="cd09630">
    <property type="entry name" value="CDH_like_cytochrome"/>
    <property type="match status" value="1"/>
</dbReference>
<evidence type="ECO:0000313" key="2">
    <source>
        <dbReference type="EMBL" id="KAK4129824.1"/>
    </source>
</evidence>
<protein>
    <submittedName>
        <fullName evidence="2">Iron reductase domain protein</fullName>
    </submittedName>
</protein>
<dbReference type="RefSeq" id="XP_062653595.1">
    <property type="nucleotide sequence ID" value="XM_062795985.1"/>
</dbReference>
<reference evidence="2" key="1">
    <citation type="journal article" date="2023" name="Mol. Phylogenet. Evol.">
        <title>Genome-scale phylogeny and comparative genomics of the fungal order Sordariales.</title>
        <authorList>
            <person name="Hensen N."/>
            <person name="Bonometti L."/>
            <person name="Westerberg I."/>
            <person name="Brannstrom I.O."/>
            <person name="Guillou S."/>
            <person name="Cros-Aarteil S."/>
            <person name="Calhoun S."/>
            <person name="Haridas S."/>
            <person name="Kuo A."/>
            <person name="Mondo S."/>
            <person name="Pangilinan J."/>
            <person name="Riley R."/>
            <person name="LaButti K."/>
            <person name="Andreopoulos B."/>
            <person name="Lipzen A."/>
            <person name="Chen C."/>
            <person name="Yan M."/>
            <person name="Daum C."/>
            <person name="Ng V."/>
            <person name="Clum A."/>
            <person name="Steindorff A."/>
            <person name="Ohm R.A."/>
            <person name="Martin F."/>
            <person name="Silar P."/>
            <person name="Natvig D.O."/>
            <person name="Lalanne C."/>
            <person name="Gautier V."/>
            <person name="Ament-Velasquez S.L."/>
            <person name="Kruys A."/>
            <person name="Hutchinson M.I."/>
            <person name="Powell A.J."/>
            <person name="Barry K."/>
            <person name="Miller A.N."/>
            <person name="Grigoriev I.V."/>
            <person name="Debuchy R."/>
            <person name="Gladieux P."/>
            <person name="Hiltunen Thoren M."/>
            <person name="Johannesson H."/>
        </authorList>
    </citation>
    <scope>NUCLEOTIDE SEQUENCE</scope>
    <source>
        <strain evidence="2">CBS 731.68</strain>
    </source>
</reference>
<dbReference type="AlphaFoldDB" id="A0AAN6UBS3"/>
<gene>
    <name evidence="2" type="ORF">N657DRAFT_677392</name>
</gene>
<dbReference type="InterPro" id="IPR015920">
    <property type="entry name" value="Cellobiose_DH-like_cyt"/>
</dbReference>
<name>A0AAN6UBS3_9PEZI</name>
<dbReference type="PANTHER" id="PTHR47797:SF5">
    <property type="entry name" value="CELLOBIOSE DEHYDROGENASE CYTOCHROME DOMAIN-CONTAINING PROTEIN"/>
    <property type="match status" value="1"/>
</dbReference>